<feature type="region of interest" description="Disordered" evidence="3">
    <location>
        <begin position="498"/>
        <end position="608"/>
    </location>
</feature>
<organism evidence="7">
    <name type="scientific">Aureococcus anophagefferens</name>
    <name type="common">Harmful bloom alga</name>
    <dbReference type="NCBI Taxonomy" id="44056"/>
    <lineage>
        <taxon>Eukaryota</taxon>
        <taxon>Sar</taxon>
        <taxon>Stramenopiles</taxon>
        <taxon>Ochrophyta</taxon>
        <taxon>Pelagophyceae</taxon>
        <taxon>Pelagomonadales</taxon>
        <taxon>Pelagomonadaceae</taxon>
        <taxon>Aureococcus</taxon>
    </lineage>
</organism>
<feature type="region of interest" description="Disordered" evidence="3">
    <location>
        <begin position="625"/>
        <end position="645"/>
    </location>
</feature>
<dbReference type="PANTHER" id="PTHR48024">
    <property type="entry name" value="GEO13361P1-RELATED"/>
    <property type="match status" value="1"/>
</dbReference>
<name>F0YJC1_AURAN</name>
<feature type="region of interest" description="Disordered" evidence="3">
    <location>
        <begin position="29"/>
        <end position="48"/>
    </location>
</feature>
<gene>
    <name evidence="6" type="ORF">AURANDRAFT_66936</name>
</gene>
<evidence type="ECO:0000256" key="3">
    <source>
        <dbReference type="SAM" id="MobiDB-lite"/>
    </source>
</evidence>
<evidence type="ECO:0000313" key="6">
    <source>
        <dbReference type="EMBL" id="EGB04812.1"/>
    </source>
</evidence>
<dbReference type="SMART" id="SM00360">
    <property type="entry name" value="RRM"/>
    <property type="match status" value="1"/>
</dbReference>
<dbReference type="InterPro" id="IPR036208">
    <property type="entry name" value="VHL_sf"/>
</dbReference>
<evidence type="ECO:0000313" key="7">
    <source>
        <dbReference type="Proteomes" id="UP000002729"/>
    </source>
</evidence>
<dbReference type="KEGG" id="aaf:AURANDRAFT_66936"/>
<reference evidence="6 7" key="1">
    <citation type="journal article" date="2011" name="Proc. Natl. Acad. Sci. U.S.A.">
        <title>Niche of harmful alga Aureococcus anophagefferens revealed through ecogenomics.</title>
        <authorList>
            <person name="Gobler C.J."/>
            <person name="Berry D.L."/>
            <person name="Dyhrman S.T."/>
            <person name="Wilhelm S.W."/>
            <person name="Salamov A."/>
            <person name="Lobanov A.V."/>
            <person name="Zhang Y."/>
            <person name="Collier J.L."/>
            <person name="Wurch L.L."/>
            <person name="Kustka A.B."/>
            <person name="Dill B.D."/>
            <person name="Shah M."/>
            <person name="VerBerkmoes N.C."/>
            <person name="Kuo A."/>
            <person name="Terry A."/>
            <person name="Pangilinan J."/>
            <person name="Lindquist E.A."/>
            <person name="Lucas S."/>
            <person name="Paulsen I.T."/>
            <person name="Hattenrath-Lehmann T.K."/>
            <person name="Talmage S.C."/>
            <person name="Walker E.A."/>
            <person name="Koch F."/>
            <person name="Burson A.M."/>
            <person name="Marcoval M.A."/>
            <person name="Tang Y.Z."/>
            <person name="Lecleir G.R."/>
            <person name="Coyne K.J."/>
            <person name="Berg G.M."/>
            <person name="Bertrand E.M."/>
            <person name="Saito M.A."/>
            <person name="Gladyshev V.N."/>
            <person name="Grigoriev I.V."/>
        </authorList>
    </citation>
    <scope>NUCLEOTIDE SEQUENCE [LARGE SCALE GENOMIC DNA]</scope>
    <source>
        <strain evidence="7">CCMP 1984</strain>
    </source>
</reference>
<dbReference type="GeneID" id="20226007"/>
<evidence type="ECO:0000256" key="4">
    <source>
        <dbReference type="SAM" id="SignalP"/>
    </source>
</evidence>
<accession>F0YJC1</accession>
<evidence type="ECO:0000256" key="2">
    <source>
        <dbReference type="PROSITE-ProRule" id="PRU00176"/>
    </source>
</evidence>
<dbReference type="Proteomes" id="UP000002729">
    <property type="component" value="Unassembled WGS sequence"/>
</dbReference>
<feature type="domain" description="RRM" evidence="5">
    <location>
        <begin position="413"/>
        <end position="501"/>
    </location>
</feature>
<keyword evidence="4" id="KW-0732">Signal</keyword>
<sequence length="711" mass="76744">MSRRPAAGATLLGLRFALALAFALQTRAQDSVKPCPPPSPTLASRGGEGTFTVTFQNDIDEEISLFWIDSHGKEVPQGTILPLAETTRESYGGHAFRVRQMGGARETLVETVMEGAKRKIKIRVGACGALAAIQALPPASPRAAEFEALLHDLGRPCSGPSRDWSCVRYLHADDLRTRDPEAYGIQPNETHARRWYTTVDHTYVDQINRIPKVTAGPGYAKMSFTQPMHDALTEWYAARRHDSMKPHGVIPGGYTNNDHVLIDKVNLDHFPETHGAVLREMREILQWWTGLRLKHTSTFGVRVYRRGSSLIDHVDRMDTHLASAVIQIDQRVDADGGWPLELLLPNRTVAEVYTQPGEIILYEGAWLRHGRPMRFKGDEFANVFSHFAPPDWHGAHRSPTSTMKRARESPTTCKMFVGGLSQSTDSNRLVKYFEGRYAPHRVASAVVMYDNSTGRSRGFGFVTMDVGVVVDIIEAQRRDPRRGAACHALDGKTIEIKAATPLGASAPPVRSPRGGEPLRPPPPQSSELDDLLLGAPPRPPPAYGGDYGGGYGGGFGAPPPPPHGGFGPPYHHPLAADPRGRAPPPPRGYAPPAPPPRRPDPVPESPAAAAALATMRAIEIGLKRARGSDGAPPPQAPPRGGAAAPGLQAWLGEQAVDAEAAALLLGSSSDVQLAVMGEGAVHGVNPSACLVSRVLRLKKLANAGALPRPQY</sequence>
<dbReference type="Gene3D" id="2.60.40.780">
    <property type="entry name" value="von Hippel-Lindau disease tumour suppressor, beta domain"/>
    <property type="match status" value="1"/>
</dbReference>
<dbReference type="Gene3D" id="3.30.70.330">
    <property type="match status" value="1"/>
</dbReference>
<dbReference type="InParanoid" id="F0YJC1"/>
<dbReference type="SUPFAM" id="SSF54928">
    <property type="entry name" value="RNA-binding domain, RBD"/>
    <property type="match status" value="1"/>
</dbReference>
<dbReference type="OrthoDB" id="194358at2759"/>
<dbReference type="InterPro" id="IPR050886">
    <property type="entry name" value="RNA-binding_reg"/>
</dbReference>
<dbReference type="GO" id="GO:0003723">
    <property type="term" value="F:RNA binding"/>
    <property type="evidence" value="ECO:0007669"/>
    <property type="project" value="UniProtKB-UniRule"/>
</dbReference>
<feature type="compositionally biased region" description="Pro residues" evidence="3">
    <location>
        <begin position="581"/>
        <end position="596"/>
    </location>
</feature>
<feature type="compositionally biased region" description="Gly residues" evidence="3">
    <location>
        <begin position="545"/>
        <end position="556"/>
    </location>
</feature>
<evidence type="ECO:0000256" key="1">
    <source>
        <dbReference type="ARBA" id="ARBA00022884"/>
    </source>
</evidence>
<evidence type="ECO:0000259" key="5">
    <source>
        <dbReference type="PROSITE" id="PS50102"/>
    </source>
</evidence>
<feature type="chain" id="PRO_5003264729" description="RRM domain-containing protein" evidence="4">
    <location>
        <begin position="29"/>
        <end position="711"/>
    </location>
</feature>
<dbReference type="PROSITE" id="PS50102">
    <property type="entry name" value="RRM"/>
    <property type="match status" value="1"/>
</dbReference>
<dbReference type="InterPro" id="IPR035979">
    <property type="entry name" value="RBD_domain_sf"/>
</dbReference>
<dbReference type="InterPro" id="IPR012677">
    <property type="entry name" value="Nucleotide-bd_a/b_plait_sf"/>
</dbReference>
<dbReference type="EMBL" id="GL833147">
    <property type="protein sequence ID" value="EGB04812.1"/>
    <property type="molecule type" value="Genomic_DNA"/>
</dbReference>
<proteinExistence type="predicted"/>
<dbReference type="InterPro" id="IPR000504">
    <property type="entry name" value="RRM_dom"/>
</dbReference>
<dbReference type="PANTHER" id="PTHR48024:SF56">
    <property type="entry name" value="HETEROGENEOUS NUCLEAR RIBONUCLEOPROTEIN A0"/>
    <property type="match status" value="1"/>
</dbReference>
<dbReference type="RefSeq" id="XP_009040548.1">
    <property type="nucleotide sequence ID" value="XM_009042300.1"/>
</dbReference>
<keyword evidence="7" id="KW-1185">Reference proteome</keyword>
<dbReference type="AlphaFoldDB" id="F0YJC1"/>
<dbReference type="eggNOG" id="KOG0118">
    <property type="taxonomic scope" value="Eukaryota"/>
</dbReference>
<dbReference type="SUPFAM" id="SSF49468">
    <property type="entry name" value="VHL"/>
    <property type="match status" value="1"/>
</dbReference>
<protein>
    <recommendedName>
        <fullName evidence="5">RRM domain-containing protein</fullName>
    </recommendedName>
</protein>
<feature type="signal peptide" evidence="4">
    <location>
        <begin position="1"/>
        <end position="28"/>
    </location>
</feature>
<keyword evidence="1 2" id="KW-0694">RNA-binding</keyword>
<dbReference type="Pfam" id="PF00076">
    <property type="entry name" value="RRM_1"/>
    <property type="match status" value="1"/>
</dbReference>
<feature type="compositionally biased region" description="Low complexity" evidence="3">
    <location>
        <begin position="568"/>
        <end position="577"/>
    </location>
</feature>
<dbReference type="InterPro" id="IPR037140">
    <property type="entry name" value="VHL_beta_dom_sf"/>
</dbReference>